<name>A0AAW2I919_9NEOP</name>
<dbReference type="SUPFAM" id="SSF52540">
    <property type="entry name" value="P-loop containing nucleoside triphosphate hydrolases"/>
    <property type="match status" value="1"/>
</dbReference>
<dbReference type="PANTHER" id="PTHR14690:SF9">
    <property type="entry name" value="GH08353P"/>
    <property type="match status" value="1"/>
</dbReference>
<evidence type="ECO:0000256" key="1">
    <source>
        <dbReference type="SAM" id="MobiDB-lite"/>
    </source>
</evidence>
<dbReference type="Gene3D" id="3.40.50.300">
    <property type="entry name" value="P-loop containing nucleotide triphosphate hydrolases"/>
    <property type="match status" value="1"/>
</dbReference>
<organism evidence="3">
    <name type="scientific">Menopon gallinae</name>
    <name type="common">poultry shaft louse</name>
    <dbReference type="NCBI Taxonomy" id="328185"/>
    <lineage>
        <taxon>Eukaryota</taxon>
        <taxon>Metazoa</taxon>
        <taxon>Ecdysozoa</taxon>
        <taxon>Arthropoda</taxon>
        <taxon>Hexapoda</taxon>
        <taxon>Insecta</taxon>
        <taxon>Pterygota</taxon>
        <taxon>Neoptera</taxon>
        <taxon>Paraneoptera</taxon>
        <taxon>Psocodea</taxon>
        <taxon>Troctomorpha</taxon>
        <taxon>Phthiraptera</taxon>
        <taxon>Amblycera</taxon>
        <taxon>Menoponidae</taxon>
        <taxon>Menopon</taxon>
    </lineage>
</organism>
<feature type="compositionally biased region" description="Basic residues" evidence="1">
    <location>
        <begin position="560"/>
        <end position="580"/>
    </location>
</feature>
<protein>
    <recommendedName>
        <fullName evidence="2">ATPase AAA-type core domain-containing protein</fullName>
    </recommendedName>
</protein>
<dbReference type="GO" id="GO:0005524">
    <property type="term" value="F:ATP binding"/>
    <property type="evidence" value="ECO:0007669"/>
    <property type="project" value="InterPro"/>
</dbReference>
<feature type="region of interest" description="Disordered" evidence="1">
    <location>
        <begin position="555"/>
        <end position="585"/>
    </location>
</feature>
<accession>A0AAW2I919</accession>
<feature type="compositionally biased region" description="Basic residues" evidence="1">
    <location>
        <begin position="231"/>
        <end position="243"/>
    </location>
</feature>
<reference evidence="3" key="1">
    <citation type="journal article" date="2024" name="Gigascience">
        <title>Chromosome-level genome of the poultry shaft louse Menopon gallinae provides insight into the host-switching and adaptive evolution of parasitic lice.</title>
        <authorList>
            <person name="Xu Y."/>
            <person name="Ma L."/>
            <person name="Liu S."/>
            <person name="Liang Y."/>
            <person name="Liu Q."/>
            <person name="He Z."/>
            <person name="Tian L."/>
            <person name="Duan Y."/>
            <person name="Cai W."/>
            <person name="Li H."/>
            <person name="Song F."/>
        </authorList>
    </citation>
    <scope>NUCLEOTIDE SEQUENCE</scope>
    <source>
        <strain evidence="3">Cailab_2023a</strain>
    </source>
</reference>
<feature type="region of interest" description="Disordered" evidence="1">
    <location>
        <begin position="448"/>
        <end position="470"/>
    </location>
</feature>
<evidence type="ECO:0000313" key="3">
    <source>
        <dbReference type="EMBL" id="KAL0278258.1"/>
    </source>
</evidence>
<sequence length="913" mass="107377">MSNEYYLDLWKEAQHDLRKNLAYDRQVKSRGVIKDLNTAKWLVGHLFMGYVRIVNKLDECYDQITHPQKRELIGRLLDCSLGRLLEIKRDIVRLESDDYAYFDNVLMELKLTPDDVQITVPKYFWRDRQKSQEERKILIKTVYEELRVEEFKNNYLKAFPPEKREEEWQKHLIEMENERREREKLEELQRKRMAVAVKDSKQDLSGENDETVQKIVSAVLLIQRHERARQSRRRLIQNKRSSKKKTEDELPEDTANHAATVIQRHWRRHRRRLNEHRRMEKQMALLGMTQASWRDLSFLNKIEEALRKKWAIQERNQEEYENALEVIKDKMKQLYSMSMEEDTTDEIRGWFDWYFKQGGYLPDYPGEKLIVPTDQILGIPKKIPKEFVERLYPGSKNSVFIVPKSRLAMKLTGTEPIGGSALVTAGVWIGPKEYRACQAEMVRMKKGGGGEKKLSKAERAAKRKAEKEAEKKRLAAEEAEGFRIRDGEFYGPLAKAEKDYRDYWLDLDETKNYEQRFIYDLVKDEKCWELSMEIRKVVDEAMRLELEVLKDALQKDQNPKKKRKRKKPKKPKGEKKKKKKDPTEDRTVDDLFTELFKNGIIREYEEAHLKDYIGERSYSAFELRNRLQDAPPCMGDVKDLILQLCILPLGSRRIHQLSPVTRSVCLIGPEHSGKEFLARIVCTETAAVLFDLTPENTAGKYEGAANLRMLLHLVEKLSRLLQPSVILVDGAEKLFYKKVPKDQKKFEPKRLGKMLTKIVKGIKQDDQVLVLGISSFPWLCPKVKLVKTYDKFIFVPQPDYGTYLVIWQKLLTRYHGLPKDFDFSCLARVSTGYSLRTIMDVVEAVLTPKRIVKSKVDPYKPEEFLKELITNKPVAPKILAKINGFYNKTALRKKRLAHLKELREAYEKNRLNR</sequence>
<dbReference type="InterPro" id="IPR003959">
    <property type="entry name" value="ATPase_AAA_core"/>
</dbReference>
<proteinExistence type="predicted"/>
<dbReference type="PANTHER" id="PTHR14690">
    <property type="entry name" value="IQ MOTIF CONTAINING WITH AAA DOMAIN 1"/>
    <property type="match status" value="1"/>
</dbReference>
<gene>
    <name evidence="3" type="ORF">PYX00_000124</name>
</gene>
<feature type="domain" description="ATPase AAA-type core" evidence="2">
    <location>
        <begin position="664"/>
        <end position="795"/>
    </location>
</feature>
<evidence type="ECO:0000259" key="2">
    <source>
        <dbReference type="Pfam" id="PF00004"/>
    </source>
</evidence>
<dbReference type="Pfam" id="PF00004">
    <property type="entry name" value="AAA"/>
    <property type="match status" value="1"/>
</dbReference>
<dbReference type="InterPro" id="IPR027417">
    <property type="entry name" value="P-loop_NTPase"/>
</dbReference>
<dbReference type="GO" id="GO:0016887">
    <property type="term" value="F:ATP hydrolysis activity"/>
    <property type="evidence" value="ECO:0007669"/>
    <property type="project" value="InterPro"/>
</dbReference>
<dbReference type="AlphaFoldDB" id="A0AAW2I919"/>
<comment type="caution">
    <text evidence="3">The sequence shown here is derived from an EMBL/GenBank/DDBJ whole genome shotgun (WGS) entry which is preliminary data.</text>
</comment>
<dbReference type="InterPro" id="IPR052267">
    <property type="entry name" value="N-DRC_Component"/>
</dbReference>
<dbReference type="EMBL" id="JARGDH010000001">
    <property type="protein sequence ID" value="KAL0278258.1"/>
    <property type="molecule type" value="Genomic_DNA"/>
</dbReference>
<dbReference type="Gene3D" id="1.20.5.190">
    <property type="match status" value="1"/>
</dbReference>
<feature type="region of interest" description="Disordered" evidence="1">
    <location>
        <begin position="231"/>
        <end position="256"/>
    </location>
</feature>
<dbReference type="Gene3D" id="1.10.8.60">
    <property type="match status" value="1"/>
</dbReference>